<feature type="domain" description="Major facilitator superfamily (MFS) profile" evidence="7">
    <location>
        <begin position="1"/>
        <end position="431"/>
    </location>
</feature>
<dbReference type="AlphaFoldDB" id="A0A376JR38"/>
<protein>
    <submittedName>
        <fullName evidence="8">Major facilitator superfamily protein</fullName>
    </submittedName>
</protein>
<dbReference type="InterPro" id="IPR011701">
    <property type="entry name" value="MFS"/>
</dbReference>
<feature type="transmembrane region" description="Helical" evidence="6">
    <location>
        <begin position="117"/>
        <end position="143"/>
    </location>
</feature>
<keyword evidence="3 6" id="KW-0812">Transmembrane</keyword>
<evidence type="ECO:0000313" key="9">
    <source>
        <dbReference type="Proteomes" id="UP000255201"/>
    </source>
</evidence>
<dbReference type="Gene3D" id="1.20.1250.20">
    <property type="entry name" value="MFS general substrate transporter like domains"/>
    <property type="match status" value="2"/>
</dbReference>
<feature type="transmembrane region" description="Helical" evidence="6">
    <location>
        <begin position="310"/>
        <end position="329"/>
    </location>
</feature>
<feature type="transmembrane region" description="Helical" evidence="6">
    <location>
        <begin position="164"/>
        <end position="186"/>
    </location>
</feature>
<dbReference type="EMBL" id="UFZL01000002">
    <property type="protein sequence ID" value="STE72480.1"/>
    <property type="molecule type" value="Genomic_DNA"/>
</dbReference>
<feature type="transmembrane region" description="Helical" evidence="6">
    <location>
        <begin position="269"/>
        <end position="289"/>
    </location>
</feature>
<feature type="transmembrane region" description="Helical" evidence="6">
    <location>
        <begin position="335"/>
        <end position="360"/>
    </location>
</feature>
<keyword evidence="4 6" id="KW-1133">Transmembrane helix</keyword>
<dbReference type="FunFam" id="1.20.1250.20:FF:000167">
    <property type="entry name" value="Transporter, major facilitator family"/>
    <property type="match status" value="1"/>
</dbReference>
<sequence>MNGRYLIAFKTVILKIALGDVMLTKKKWALFSLLTLCGGTIYKLPSLKDAFYIPMQEYFHLTNGQIGNAMSVNSFVTTVGFFLSIYFADKLPRRYTMSFSLIATGLLGVYLTTMPGYWGILFVWALFGVTCDMMNWPVLLKSVSRLGNSEQQGRLFGFFETGRGIVDTVVAFSALAVFTWFGSGLLGFKAGIWFYSLIVIAVGIIIFFVLNDKEEAPSVEVKKEDGASKNTSMTSVLKDKTIWLIAFNVFFVYAVYCGLTFFIPFLKNIYLLPVALVGAYGIINQYCLKMIGGPIGGMISDKILKSPSKYLCYTFIISTAALVLLIMLPHESMPVYLGMACTLGFGAIVFTQRAVFFAPIGEAKIAENKTGAAMALGSFIGYAPAMFCFSLYGYILDLNPGIIGYKIVFGIMACFAFCGAVVSVMLVKRISQRKKEMLAAEA</sequence>
<feature type="transmembrane region" description="Helical" evidence="6">
    <location>
        <begin position="65"/>
        <end position="88"/>
    </location>
</feature>
<dbReference type="InterPro" id="IPR036259">
    <property type="entry name" value="MFS_trans_sf"/>
</dbReference>
<feature type="transmembrane region" description="Helical" evidence="6">
    <location>
        <begin position="407"/>
        <end position="427"/>
    </location>
</feature>
<feature type="transmembrane region" description="Helical" evidence="6">
    <location>
        <begin position="95"/>
        <end position="111"/>
    </location>
</feature>
<dbReference type="GO" id="GO:0005886">
    <property type="term" value="C:plasma membrane"/>
    <property type="evidence" value="ECO:0007669"/>
    <property type="project" value="TreeGrafter"/>
</dbReference>
<keyword evidence="2" id="KW-1003">Cell membrane</keyword>
<feature type="transmembrane region" description="Helical" evidence="6">
    <location>
        <begin position="372"/>
        <end position="395"/>
    </location>
</feature>
<dbReference type="PROSITE" id="PS50850">
    <property type="entry name" value="MFS"/>
    <property type="match status" value="1"/>
</dbReference>
<name>A0A376JR38_ECOLX</name>
<feature type="transmembrane region" description="Helical" evidence="6">
    <location>
        <begin position="242"/>
        <end position="263"/>
    </location>
</feature>
<evidence type="ECO:0000256" key="1">
    <source>
        <dbReference type="ARBA" id="ARBA00004127"/>
    </source>
</evidence>
<reference evidence="8 9" key="1">
    <citation type="submission" date="2018-06" db="EMBL/GenBank/DDBJ databases">
        <authorList>
            <consortium name="Pathogen Informatics"/>
            <person name="Doyle S."/>
        </authorList>
    </citation>
    <scope>NUCLEOTIDE SEQUENCE [LARGE SCALE GENOMIC DNA]</scope>
    <source>
        <strain evidence="8 9">NCTC10764</strain>
    </source>
</reference>
<evidence type="ECO:0000256" key="3">
    <source>
        <dbReference type="ARBA" id="ARBA00022692"/>
    </source>
</evidence>
<dbReference type="InterPro" id="IPR051337">
    <property type="entry name" value="OPA_Antiporter"/>
</dbReference>
<dbReference type="GO" id="GO:0061513">
    <property type="term" value="F:glucose 6-phosphate:phosphate antiporter activity"/>
    <property type="evidence" value="ECO:0007669"/>
    <property type="project" value="TreeGrafter"/>
</dbReference>
<keyword evidence="5 6" id="KW-0472">Membrane</keyword>
<dbReference type="SUPFAM" id="SSF103473">
    <property type="entry name" value="MFS general substrate transporter"/>
    <property type="match status" value="1"/>
</dbReference>
<feature type="transmembrane region" description="Helical" evidence="6">
    <location>
        <begin position="28"/>
        <end position="45"/>
    </location>
</feature>
<dbReference type="Proteomes" id="UP000255201">
    <property type="component" value="Unassembled WGS sequence"/>
</dbReference>
<dbReference type="PANTHER" id="PTHR43826:SF7">
    <property type="entry name" value="PROTEIN UHPC, PUTATIVE-RELATED"/>
    <property type="match status" value="1"/>
</dbReference>
<gene>
    <name evidence="8" type="primary">yihN</name>
    <name evidence="8" type="ORF">NCTC10764_03174</name>
</gene>
<dbReference type="FunFam" id="1.20.1250.20:FF:000191">
    <property type="entry name" value="Transporter, major facilitator family"/>
    <property type="match status" value="1"/>
</dbReference>
<evidence type="ECO:0000256" key="2">
    <source>
        <dbReference type="ARBA" id="ARBA00022475"/>
    </source>
</evidence>
<dbReference type="Pfam" id="PF07690">
    <property type="entry name" value="MFS_1"/>
    <property type="match status" value="1"/>
</dbReference>
<dbReference type="CDD" id="cd06174">
    <property type="entry name" value="MFS"/>
    <property type="match status" value="1"/>
</dbReference>
<evidence type="ECO:0000256" key="4">
    <source>
        <dbReference type="ARBA" id="ARBA00022989"/>
    </source>
</evidence>
<evidence type="ECO:0000313" key="8">
    <source>
        <dbReference type="EMBL" id="STE72480.1"/>
    </source>
</evidence>
<dbReference type="GO" id="GO:0012505">
    <property type="term" value="C:endomembrane system"/>
    <property type="evidence" value="ECO:0007669"/>
    <property type="project" value="UniProtKB-SubCell"/>
</dbReference>
<evidence type="ECO:0000259" key="7">
    <source>
        <dbReference type="PROSITE" id="PS50850"/>
    </source>
</evidence>
<proteinExistence type="predicted"/>
<dbReference type="InterPro" id="IPR020846">
    <property type="entry name" value="MFS_dom"/>
</dbReference>
<accession>A0A376JR38</accession>
<feature type="transmembrane region" description="Helical" evidence="6">
    <location>
        <begin position="192"/>
        <end position="210"/>
    </location>
</feature>
<evidence type="ECO:0000256" key="6">
    <source>
        <dbReference type="SAM" id="Phobius"/>
    </source>
</evidence>
<comment type="subcellular location">
    <subcellularLocation>
        <location evidence="1">Endomembrane system</location>
        <topology evidence="1">Multi-pass membrane protein</topology>
    </subcellularLocation>
</comment>
<dbReference type="GO" id="GO:0035435">
    <property type="term" value="P:phosphate ion transmembrane transport"/>
    <property type="evidence" value="ECO:0007669"/>
    <property type="project" value="TreeGrafter"/>
</dbReference>
<organism evidence="8 9">
    <name type="scientific">Escherichia coli</name>
    <dbReference type="NCBI Taxonomy" id="562"/>
    <lineage>
        <taxon>Bacteria</taxon>
        <taxon>Pseudomonadati</taxon>
        <taxon>Pseudomonadota</taxon>
        <taxon>Gammaproteobacteria</taxon>
        <taxon>Enterobacterales</taxon>
        <taxon>Enterobacteriaceae</taxon>
        <taxon>Escherichia</taxon>
    </lineage>
</organism>
<dbReference type="PANTHER" id="PTHR43826">
    <property type="entry name" value="GLUCOSE-6-PHOSPHATE EXCHANGER SLC37A4"/>
    <property type="match status" value="1"/>
</dbReference>
<evidence type="ECO:0000256" key="5">
    <source>
        <dbReference type="ARBA" id="ARBA00023136"/>
    </source>
</evidence>